<accession>A0A7W7LVM0</accession>
<protein>
    <submittedName>
        <fullName evidence="1">DNA repair exonuclease SbcCD ATPase subunit</fullName>
    </submittedName>
</protein>
<dbReference type="Proteomes" id="UP000579523">
    <property type="component" value="Unassembled WGS sequence"/>
</dbReference>
<keyword evidence="1" id="KW-0540">Nuclease</keyword>
<dbReference type="EMBL" id="JACHJI010000001">
    <property type="protein sequence ID" value="MBB4896563.1"/>
    <property type="molecule type" value="Genomic_DNA"/>
</dbReference>
<evidence type="ECO:0000313" key="2">
    <source>
        <dbReference type="Proteomes" id="UP000579523"/>
    </source>
</evidence>
<keyword evidence="1" id="KW-0378">Hydrolase</keyword>
<gene>
    <name evidence="1" type="ORF">FHS37_000579</name>
</gene>
<keyword evidence="1" id="KW-0269">Exonuclease</keyword>
<keyword evidence="2" id="KW-1185">Reference proteome</keyword>
<evidence type="ECO:0000313" key="1">
    <source>
        <dbReference type="EMBL" id="MBB4896563.1"/>
    </source>
</evidence>
<proteinExistence type="predicted"/>
<reference evidence="1 2" key="1">
    <citation type="submission" date="2020-08" db="EMBL/GenBank/DDBJ databases">
        <title>Genomic Encyclopedia of Type Strains, Phase III (KMG-III): the genomes of soil and plant-associated and newly described type strains.</title>
        <authorList>
            <person name="Whitman W."/>
        </authorList>
    </citation>
    <scope>NUCLEOTIDE SEQUENCE [LARGE SCALE GENOMIC DNA]</scope>
    <source>
        <strain evidence="1 2">CECT 3273</strain>
    </source>
</reference>
<sequence length="431" mass="46979">MGLPLVAALALPAAFAGGGTRRWFGGRAENQRAEAQAAKDAAAAAFYELDTAQRDLRISIEAITAVDDSPAARRAVADFEALGRRIDEVSHRYIGAVDAHDLDRDDLEASAASRARAELTAAKDELGRVKQELDRFAEGLGPLLGKAENQLARLAPAVERARQALLAASNALDAARGSGLRADDLAARLAALSPELTKLNQGAGQHGVPQTLERAERVTREAEAVRVEAERLPERAAEIDHRLVSLRTRAQALTTRSEQVEPVLSELRRRFTAACWQDLQRVPDVATENVRQAEARLAEARAAREEQRWADATALLSTARALLNTTDEAVSAAGDRLRRLNAVQKDPEQEIERTRFAIRDAQRLAMAGRNTPDPRHARPLDDAVARLERAVAGLEGRHPDYWHFLTETEAVRATVSRVVGLIREERGAGAH</sequence>
<dbReference type="GO" id="GO:0004527">
    <property type="term" value="F:exonuclease activity"/>
    <property type="evidence" value="ECO:0007669"/>
    <property type="project" value="UniProtKB-KW"/>
</dbReference>
<comment type="caution">
    <text evidence="1">The sequence shown here is derived from an EMBL/GenBank/DDBJ whole genome shotgun (WGS) entry which is preliminary data.</text>
</comment>
<name>A0A7W7LVM0_9ACTN</name>
<organism evidence="1 2">
    <name type="scientific">Streptomyces griseomycini</name>
    <dbReference type="NCBI Taxonomy" id="66895"/>
    <lineage>
        <taxon>Bacteria</taxon>
        <taxon>Bacillati</taxon>
        <taxon>Actinomycetota</taxon>
        <taxon>Actinomycetes</taxon>
        <taxon>Kitasatosporales</taxon>
        <taxon>Streptomycetaceae</taxon>
        <taxon>Streptomyces</taxon>
    </lineage>
</organism>
<dbReference type="AlphaFoldDB" id="A0A7W7LVM0"/>